<gene>
    <name evidence="1" type="primary">Contig19342.g20508</name>
    <name evidence="1" type="ORF">STYLEM_19302</name>
</gene>
<accession>A0A078B7G6</accession>
<evidence type="ECO:0000313" key="2">
    <source>
        <dbReference type="Proteomes" id="UP000039865"/>
    </source>
</evidence>
<dbReference type="EMBL" id="CCKQ01018213">
    <property type="protein sequence ID" value="CDW90161.1"/>
    <property type="molecule type" value="Genomic_DNA"/>
</dbReference>
<keyword evidence="2" id="KW-1185">Reference proteome</keyword>
<reference evidence="1 2" key="1">
    <citation type="submission" date="2014-06" db="EMBL/GenBank/DDBJ databases">
        <authorList>
            <person name="Swart Estienne"/>
        </authorList>
    </citation>
    <scope>NUCLEOTIDE SEQUENCE [LARGE SCALE GENOMIC DNA]</scope>
    <source>
        <strain evidence="1 2">130c</strain>
    </source>
</reference>
<sequence length="149" mass="17801">MQKYQRHLIPYFKGNLLNEANREKEKIDIKKMKNQLYTALSQPRQSKIDKRLLKCIELKKDEDLLYQKGSIIIDQERIHSRDNISIRTVKIEGRKGSKIEYENSLINSYSSASIKDNNFVTSIDQMSDLFDDKNMQNRKRYQRYDTFSK</sequence>
<dbReference type="InParanoid" id="A0A078B7G6"/>
<dbReference type="Proteomes" id="UP000039865">
    <property type="component" value="Unassembled WGS sequence"/>
</dbReference>
<dbReference type="AlphaFoldDB" id="A0A078B7G6"/>
<proteinExistence type="predicted"/>
<name>A0A078B7G6_STYLE</name>
<protein>
    <submittedName>
        <fullName evidence="1">Uncharacterized protein</fullName>
    </submittedName>
</protein>
<organism evidence="1 2">
    <name type="scientific">Stylonychia lemnae</name>
    <name type="common">Ciliate</name>
    <dbReference type="NCBI Taxonomy" id="5949"/>
    <lineage>
        <taxon>Eukaryota</taxon>
        <taxon>Sar</taxon>
        <taxon>Alveolata</taxon>
        <taxon>Ciliophora</taxon>
        <taxon>Intramacronucleata</taxon>
        <taxon>Spirotrichea</taxon>
        <taxon>Stichotrichia</taxon>
        <taxon>Sporadotrichida</taxon>
        <taxon>Oxytrichidae</taxon>
        <taxon>Stylonychinae</taxon>
        <taxon>Stylonychia</taxon>
    </lineage>
</organism>
<evidence type="ECO:0000313" key="1">
    <source>
        <dbReference type="EMBL" id="CDW90161.1"/>
    </source>
</evidence>